<dbReference type="InterPro" id="IPR004360">
    <property type="entry name" value="Glyas_Fos-R_dOase_dom"/>
</dbReference>
<dbReference type="InterPro" id="IPR037523">
    <property type="entry name" value="VOC_core"/>
</dbReference>
<dbReference type="Gene3D" id="3.10.180.10">
    <property type="entry name" value="2,3-Dihydroxybiphenyl 1,2-Dioxygenase, domain 1"/>
    <property type="match status" value="1"/>
</dbReference>
<evidence type="ECO:0000313" key="3">
    <source>
        <dbReference type="Proteomes" id="UP000334019"/>
    </source>
</evidence>
<dbReference type="Proteomes" id="UP000334019">
    <property type="component" value="Chromosome"/>
</dbReference>
<accession>A0A5Q2RFR8</accession>
<dbReference type="AlphaFoldDB" id="A0A5Q2RFR8"/>
<reference evidence="2 3" key="1">
    <citation type="submission" date="2019-11" db="EMBL/GenBank/DDBJ databases">
        <authorList>
            <person name="He Y."/>
        </authorList>
    </citation>
    <scope>NUCLEOTIDE SEQUENCE [LARGE SCALE GENOMIC DNA]</scope>
    <source>
        <strain evidence="2 3">SCSIO 58843</strain>
    </source>
</reference>
<protein>
    <recommendedName>
        <fullName evidence="1">VOC domain-containing protein</fullName>
    </recommendedName>
</protein>
<proteinExistence type="predicted"/>
<dbReference type="Pfam" id="PF00903">
    <property type="entry name" value="Glyoxalase"/>
    <property type="match status" value="1"/>
</dbReference>
<feature type="domain" description="VOC" evidence="1">
    <location>
        <begin position="5"/>
        <end position="125"/>
    </location>
</feature>
<dbReference type="PROSITE" id="PS51819">
    <property type="entry name" value="VOC"/>
    <property type="match status" value="1"/>
</dbReference>
<dbReference type="KEGG" id="atq:GH723_04905"/>
<dbReference type="SUPFAM" id="SSF54593">
    <property type="entry name" value="Glyoxalase/Bleomycin resistance protein/Dihydroxybiphenyl dioxygenase"/>
    <property type="match status" value="1"/>
</dbReference>
<dbReference type="EMBL" id="CP045851">
    <property type="protein sequence ID" value="QGG94494.1"/>
    <property type="molecule type" value="Genomic_DNA"/>
</dbReference>
<evidence type="ECO:0000259" key="1">
    <source>
        <dbReference type="PROSITE" id="PS51819"/>
    </source>
</evidence>
<gene>
    <name evidence="2" type="ORF">GH723_04905</name>
</gene>
<dbReference type="RefSeq" id="WP_153758600.1">
    <property type="nucleotide sequence ID" value="NZ_CP045851.1"/>
</dbReference>
<keyword evidence="3" id="KW-1185">Reference proteome</keyword>
<name>A0A5Q2RFR8_9ACTN</name>
<organism evidence="2 3">
    <name type="scientific">Actinomarinicola tropica</name>
    <dbReference type="NCBI Taxonomy" id="2789776"/>
    <lineage>
        <taxon>Bacteria</taxon>
        <taxon>Bacillati</taxon>
        <taxon>Actinomycetota</taxon>
        <taxon>Acidimicrobiia</taxon>
        <taxon>Acidimicrobiales</taxon>
        <taxon>Iamiaceae</taxon>
        <taxon>Actinomarinicola</taxon>
    </lineage>
</organism>
<dbReference type="InterPro" id="IPR029068">
    <property type="entry name" value="Glyas_Bleomycin-R_OHBP_Dase"/>
</dbReference>
<sequence length="127" mass="13445">MSTAQMLEVAPYLVVADLAAAITHYEARLGFGLTEVEGDPATVAVLSRDGIALMLRTGDPAVRGAEDPDRRADAYIWVTDVVALADELVARGAAVVALPVDRPVGDGRELQVRDLDGNVLCFGQLLD</sequence>
<evidence type="ECO:0000313" key="2">
    <source>
        <dbReference type="EMBL" id="QGG94494.1"/>
    </source>
</evidence>